<evidence type="ECO:0000313" key="1">
    <source>
        <dbReference type="EMBL" id="CAG8674705.1"/>
    </source>
</evidence>
<evidence type="ECO:0000313" key="2">
    <source>
        <dbReference type="Proteomes" id="UP000789405"/>
    </source>
</evidence>
<name>A0A9N9HHN4_9GLOM</name>
<protein>
    <submittedName>
        <fullName evidence="1">6012_t:CDS:1</fullName>
    </submittedName>
</protein>
<organism evidence="1 2">
    <name type="scientific">Dentiscutata erythropus</name>
    <dbReference type="NCBI Taxonomy" id="1348616"/>
    <lineage>
        <taxon>Eukaryota</taxon>
        <taxon>Fungi</taxon>
        <taxon>Fungi incertae sedis</taxon>
        <taxon>Mucoromycota</taxon>
        <taxon>Glomeromycotina</taxon>
        <taxon>Glomeromycetes</taxon>
        <taxon>Diversisporales</taxon>
        <taxon>Gigasporaceae</taxon>
        <taxon>Dentiscutata</taxon>
    </lineage>
</organism>
<comment type="caution">
    <text evidence="1">The sequence shown here is derived from an EMBL/GenBank/DDBJ whole genome shotgun (WGS) entry which is preliminary data.</text>
</comment>
<dbReference type="AlphaFoldDB" id="A0A9N9HHN4"/>
<dbReference type="EMBL" id="CAJVPY010007071">
    <property type="protein sequence ID" value="CAG8674705.1"/>
    <property type="molecule type" value="Genomic_DNA"/>
</dbReference>
<sequence>EGLLIDPIGNPRTVRIYTRDTNANNIIFQDHINPQSVTSQVLPGNERELRFCFRLYKIQNTCRPKSD</sequence>
<keyword evidence="2" id="KW-1185">Reference proteome</keyword>
<feature type="non-terminal residue" evidence="1">
    <location>
        <position position="67"/>
    </location>
</feature>
<dbReference type="OrthoDB" id="2305086at2759"/>
<proteinExistence type="predicted"/>
<reference evidence="1" key="1">
    <citation type="submission" date="2021-06" db="EMBL/GenBank/DDBJ databases">
        <authorList>
            <person name="Kallberg Y."/>
            <person name="Tangrot J."/>
            <person name="Rosling A."/>
        </authorList>
    </citation>
    <scope>NUCLEOTIDE SEQUENCE</scope>
    <source>
        <strain evidence="1">MA453B</strain>
    </source>
</reference>
<accession>A0A9N9HHN4</accession>
<gene>
    <name evidence="1" type="ORF">DERYTH_LOCUS11447</name>
</gene>
<dbReference type="Proteomes" id="UP000789405">
    <property type="component" value="Unassembled WGS sequence"/>
</dbReference>